<dbReference type="InterPro" id="IPR011004">
    <property type="entry name" value="Trimer_LpxA-like_sf"/>
</dbReference>
<feature type="domain" description="UDP N-acetylglucosamine O-acyltransferase C-terminal" evidence="6">
    <location>
        <begin position="180"/>
        <end position="260"/>
    </location>
</feature>
<dbReference type="NCBIfam" id="NF003657">
    <property type="entry name" value="PRK05289.1"/>
    <property type="match status" value="1"/>
</dbReference>
<evidence type="ECO:0000256" key="4">
    <source>
        <dbReference type="ARBA" id="ARBA00023098"/>
    </source>
</evidence>
<keyword evidence="1" id="KW-0444">Lipid biosynthesis</keyword>
<evidence type="ECO:0000256" key="2">
    <source>
        <dbReference type="ARBA" id="ARBA00022556"/>
    </source>
</evidence>
<dbReference type="PIRSF" id="PIRSF000456">
    <property type="entry name" value="UDP-GlcNAc_acltr"/>
    <property type="match status" value="1"/>
</dbReference>
<dbReference type="AlphaFoldDB" id="A0A1F6GL32"/>
<keyword evidence="4" id="KW-0443">Lipid metabolism</keyword>
<organism evidence="7 8">
    <name type="scientific">Candidatus Lambdaproteobacteria bacterium RIFOXYD2_FULL_56_26</name>
    <dbReference type="NCBI Taxonomy" id="1817773"/>
    <lineage>
        <taxon>Bacteria</taxon>
        <taxon>Pseudomonadati</taxon>
        <taxon>Pseudomonadota</taxon>
        <taxon>Candidatus Lambdaproteobacteria</taxon>
    </lineage>
</organism>
<comment type="caution">
    <text evidence="7">The sequence shown here is derived from an EMBL/GenBank/DDBJ whole genome shotgun (WGS) entry which is preliminary data.</text>
</comment>
<evidence type="ECO:0000256" key="5">
    <source>
        <dbReference type="ARBA" id="ARBA00023315"/>
    </source>
</evidence>
<keyword evidence="3 7" id="KW-0808">Transferase</keyword>
<dbReference type="Pfam" id="PF00132">
    <property type="entry name" value="Hexapep"/>
    <property type="match status" value="1"/>
</dbReference>
<evidence type="ECO:0000259" key="6">
    <source>
        <dbReference type="Pfam" id="PF13720"/>
    </source>
</evidence>
<dbReference type="PANTHER" id="PTHR43480:SF1">
    <property type="entry name" value="ACYL-[ACYL-CARRIER-PROTEIN]--UDP-N-ACETYLGLUCOSAMINE O-ACYLTRANSFERASE, MITOCHONDRIAL-RELATED"/>
    <property type="match status" value="1"/>
</dbReference>
<gene>
    <name evidence="7" type="ORF">A2557_13560</name>
</gene>
<proteinExistence type="predicted"/>
<evidence type="ECO:0000313" key="7">
    <source>
        <dbReference type="EMBL" id="OGG98818.1"/>
    </source>
</evidence>
<dbReference type="Proteomes" id="UP000177583">
    <property type="component" value="Unassembled WGS sequence"/>
</dbReference>
<evidence type="ECO:0000313" key="8">
    <source>
        <dbReference type="Proteomes" id="UP000177583"/>
    </source>
</evidence>
<dbReference type="Gene3D" id="2.160.10.10">
    <property type="entry name" value="Hexapeptide repeat proteins"/>
    <property type="match status" value="1"/>
</dbReference>
<dbReference type="InterPro" id="IPR037157">
    <property type="entry name" value="Acetyltransf_C_sf"/>
</dbReference>
<evidence type="ECO:0000256" key="1">
    <source>
        <dbReference type="ARBA" id="ARBA00022516"/>
    </source>
</evidence>
<dbReference type="GO" id="GO:0009245">
    <property type="term" value="P:lipid A biosynthetic process"/>
    <property type="evidence" value="ECO:0007669"/>
    <property type="project" value="UniProtKB-KW"/>
</dbReference>
<dbReference type="GO" id="GO:0016020">
    <property type="term" value="C:membrane"/>
    <property type="evidence" value="ECO:0007669"/>
    <property type="project" value="GOC"/>
</dbReference>
<name>A0A1F6GL32_9PROT</name>
<accession>A0A1F6GL32</accession>
<dbReference type="Gene3D" id="1.20.1180.10">
    <property type="entry name" value="Udp N-acetylglucosamine O-acyltransferase, C-terminal domain"/>
    <property type="match status" value="1"/>
</dbReference>
<dbReference type="NCBIfam" id="TIGR01852">
    <property type="entry name" value="lipid_A_lpxA"/>
    <property type="match status" value="1"/>
</dbReference>
<sequence>MASPLIHPTALIDPKAKLASDVKVGAYSSIGPDVEVGPGTEIANLVTLAGKTKIGSFNRIGAYTSIGMPAQDKEHWVDDCLVEIGDHNDIREYVSVHRGTFKHDEPGVTRIGSHNQIMVYSHFAHDTEVGDHCMMANGTTLGGHVRFGSYVVTGGLSAYHQFTRVGSYAMVGGMTACFQDVPPFCMCSGPRGMIYGINRVGLVRNGFTPEEVATVQGLYNRYFASGQVPSKALAALKAEAQKQPLVEQFVTFVEQSKRGIASKG</sequence>
<keyword evidence="5 7" id="KW-0012">Acyltransferase</keyword>
<dbReference type="InterPro" id="IPR029098">
    <property type="entry name" value="Acetyltransf_C"/>
</dbReference>
<dbReference type="PANTHER" id="PTHR43480">
    <property type="entry name" value="ACYL-[ACYL-CARRIER-PROTEIN]--UDP-N-ACETYLGLUCOSAMINE O-ACYLTRANSFERASE"/>
    <property type="match status" value="1"/>
</dbReference>
<dbReference type="Pfam" id="PF13720">
    <property type="entry name" value="Acetyltransf_11"/>
    <property type="match status" value="1"/>
</dbReference>
<keyword evidence="2" id="KW-0441">Lipid A biosynthesis</keyword>
<reference evidence="7 8" key="1">
    <citation type="journal article" date="2016" name="Nat. Commun.">
        <title>Thousands of microbial genomes shed light on interconnected biogeochemical processes in an aquifer system.</title>
        <authorList>
            <person name="Anantharaman K."/>
            <person name="Brown C.T."/>
            <person name="Hug L.A."/>
            <person name="Sharon I."/>
            <person name="Castelle C.J."/>
            <person name="Probst A.J."/>
            <person name="Thomas B.C."/>
            <person name="Singh A."/>
            <person name="Wilkins M.J."/>
            <person name="Karaoz U."/>
            <person name="Brodie E.L."/>
            <person name="Williams K.H."/>
            <person name="Hubbard S.S."/>
            <person name="Banfield J.F."/>
        </authorList>
    </citation>
    <scope>NUCLEOTIDE SEQUENCE [LARGE SCALE GENOMIC DNA]</scope>
</reference>
<protein>
    <submittedName>
        <fullName evidence="7">Acyl-[acyl-carrier-protein]--UDP-N-acetylglucosamine O-acyltransferase</fullName>
    </submittedName>
</protein>
<dbReference type="SUPFAM" id="SSF51161">
    <property type="entry name" value="Trimeric LpxA-like enzymes"/>
    <property type="match status" value="1"/>
</dbReference>
<dbReference type="EMBL" id="MFNF01000068">
    <property type="protein sequence ID" value="OGG98818.1"/>
    <property type="molecule type" value="Genomic_DNA"/>
</dbReference>
<evidence type="ECO:0000256" key="3">
    <source>
        <dbReference type="ARBA" id="ARBA00022679"/>
    </source>
</evidence>
<dbReference type="GO" id="GO:0008780">
    <property type="term" value="F:acyl-[acyl-carrier-protein]-UDP-N-acetylglucosamine O-acyltransferase activity"/>
    <property type="evidence" value="ECO:0007669"/>
    <property type="project" value="InterPro"/>
</dbReference>
<dbReference type="InterPro" id="IPR001451">
    <property type="entry name" value="Hexapep"/>
</dbReference>
<dbReference type="InterPro" id="IPR010137">
    <property type="entry name" value="Lipid_A_LpxA"/>
</dbReference>